<evidence type="ECO:0000256" key="1">
    <source>
        <dbReference type="SAM" id="MobiDB-lite"/>
    </source>
</evidence>
<name>A0A5C4R4W7_9RHOB</name>
<sequence length="285" mass="30709">MPRFDLIVVLDWSAAGCPTRRANSIWIGDDRGLLANPPTRMQAHHLLQGLAEPGTRLLIGADFAFGHPSGLARQITGRADALTLWDHLDAQHSDDARNCSNYRDVAAGLNRALDAPVFWGDGRRLATPDLPRLRPPPHPDLAPHRVTETPVPGGPRPKSPFQLAGAGAVGAQSLTGIPWLNRLRQRAGTAVWPFQPWQDAELVLAEVYPSMLGRLDVAGWPCLDAAQVGLLARTLRALDDRDALVPMLAPDPRITDLAAEGQILGFGHDAALRAAMPRTGDGPMP</sequence>
<evidence type="ECO:0000313" key="2">
    <source>
        <dbReference type="EMBL" id="TNH38724.1"/>
    </source>
</evidence>
<evidence type="ECO:0000313" key="3">
    <source>
        <dbReference type="Proteomes" id="UP000304880"/>
    </source>
</evidence>
<dbReference type="AlphaFoldDB" id="A0A5C4R4W7"/>
<comment type="caution">
    <text evidence="2">The sequence shown here is derived from an EMBL/GenBank/DDBJ whole genome shotgun (WGS) entry which is preliminary data.</text>
</comment>
<gene>
    <name evidence="2" type="ORF">FHD67_13340</name>
</gene>
<keyword evidence="3" id="KW-1185">Reference proteome</keyword>
<dbReference type="EMBL" id="VDDC01000024">
    <property type="protein sequence ID" value="TNH38724.1"/>
    <property type="molecule type" value="Genomic_DNA"/>
</dbReference>
<organism evidence="2 3">
    <name type="scientific">Paracoccus haeundaensis</name>
    <dbReference type="NCBI Taxonomy" id="225362"/>
    <lineage>
        <taxon>Bacteria</taxon>
        <taxon>Pseudomonadati</taxon>
        <taxon>Pseudomonadota</taxon>
        <taxon>Alphaproteobacteria</taxon>
        <taxon>Rhodobacterales</taxon>
        <taxon>Paracoccaceae</taxon>
        <taxon>Paracoccus</taxon>
    </lineage>
</organism>
<protein>
    <recommendedName>
        <fullName evidence="4">Molybdopterin guanine dinucleotide synthesis</fullName>
    </recommendedName>
</protein>
<evidence type="ECO:0008006" key="4">
    <source>
        <dbReference type="Google" id="ProtNLM"/>
    </source>
</evidence>
<proteinExistence type="predicted"/>
<reference evidence="2 3" key="1">
    <citation type="submission" date="2019-06" db="EMBL/GenBank/DDBJ databases">
        <authorList>
            <person name="Li J."/>
        </authorList>
    </citation>
    <scope>NUCLEOTIDE SEQUENCE [LARGE SCALE GENOMIC DNA]</scope>
    <source>
        <strain evidence="2 3">CGMCC 1.8012</strain>
    </source>
</reference>
<feature type="region of interest" description="Disordered" evidence="1">
    <location>
        <begin position="128"/>
        <end position="159"/>
    </location>
</feature>
<accession>A0A5C4R4W7</accession>
<dbReference type="RefSeq" id="WP_139598978.1">
    <property type="nucleotide sequence ID" value="NZ_VDDC01000024.1"/>
</dbReference>
<dbReference type="Proteomes" id="UP000304880">
    <property type="component" value="Unassembled WGS sequence"/>
</dbReference>